<evidence type="ECO:0000256" key="4">
    <source>
        <dbReference type="ARBA" id="ARBA00022741"/>
    </source>
</evidence>
<comment type="cofactor">
    <cofactor evidence="8">
        <name>Zn(2+)</name>
        <dbReference type="ChEBI" id="CHEBI:29105"/>
    </cofactor>
    <text evidence="8">Binds 2 zinc ions per subunit.</text>
</comment>
<keyword evidence="4 8" id="KW-0547">Nucleotide-binding</keyword>
<dbReference type="EMBL" id="CP063169">
    <property type="protein sequence ID" value="QOR72480.1"/>
    <property type="molecule type" value="Genomic_DNA"/>
</dbReference>
<sequence length="708" mass="75395">MGSGAVDVEQPSLLDPGAVAQPQPAAYIGVAQVIVDVPLPHLDRTFDYGIPPELDADVHPGVRVKVRFAGLERDAYVVGRTRTSDHGGSLSPVRKVPSSVAVLAPEILSLARRVARRYAGTTTDVLRLAVPPRHATAERAVLEGLAEQADVRIPWEEQAGDGGAHLGQETLPDPQVEHTDLDAATPRVWHPYAGGEAFLRRLAAGQSPRAVWCALPWSDAGAEEPPHWARAIVAAIQAVRAGGRDVVVCLPDQRDIASLGGALTAAGVDHVVLSADQGASARYRRFLLALTGQAHVVIGTRSAAFAPVRNLGLVVCWDDGDDLHAEPRAPYPHIREVLCLRAEEESAAALIGGFGRTPHAEILVSEGWARSVQAARGLVRASTPRVSAPTDADLAREGAAGRARIPGAAVQVVRRGLSEGPVLVQVPRSGYLPVVACQTCRTPARCGECHGPLALDRPDATPRCRWCGRWQTRWQCGTCEGTRVRAARVGSDRTAEELGRAFPGTPVLVSDRDSGVTAEVDARPRLVVATPGAEPEAQGGYRAGLLLDAAVLTGRPELGAAVEALRRWLRAAALVRPDGQVMLLGQGAPVPVQALVRWDPVGHAQRELSERGELEFPPITQWAAVTGDATAMRLFSARLRLPEGAVTLGPVPVEETGPDGEPWVRLLVRCPRDQRDELGQALAEAVAIRSARKEPGSLRVRVDPERVV</sequence>
<keyword evidence="11" id="KW-1185">Reference proteome</keyword>
<dbReference type="GO" id="GO:0008270">
    <property type="term" value="F:zinc ion binding"/>
    <property type="evidence" value="ECO:0007669"/>
    <property type="project" value="UniProtKB-UniRule"/>
</dbReference>
<reference evidence="10 11" key="1">
    <citation type="submission" date="2020-10" db="EMBL/GenBank/DDBJ databases">
        <title>Haloactinobacterium sp. RN3S43, a bacterium isolated from saline soil.</title>
        <authorList>
            <person name="Sun J.-Q."/>
        </authorList>
    </citation>
    <scope>NUCLEOTIDE SEQUENCE [LARGE SCALE GENOMIC DNA]</scope>
    <source>
        <strain evidence="10 11">RN3S43</strain>
    </source>
</reference>
<evidence type="ECO:0000256" key="3">
    <source>
        <dbReference type="ARBA" id="ARBA00022723"/>
    </source>
</evidence>
<dbReference type="InterPro" id="IPR005259">
    <property type="entry name" value="PriA"/>
</dbReference>
<dbReference type="GO" id="GO:0005524">
    <property type="term" value="F:ATP binding"/>
    <property type="evidence" value="ECO:0007669"/>
    <property type="project" value="UniProtKB-UniRule"/>
</dbReference>
<organism evidence="10 11">
    <name type="scientific">Ruania alkalisoli</name>
    <dbReference type="NCBI Taxonomy" id="2779775"/>
    <lineage>
        <taxon>Bacteria</taxon>
        <taxon>Bacillati</taxon>
        <taxon>Actinomycetota</taxon>
        <taxon>Actinomycetes</taxon>
        <taxon>Micrococcales</taxon>
        <taxon>Ruaniaceae</taxon>
        <taxon>Ruania</taxon>
    </lineage>
</organism>
<dbReference type="InterPro" id="IPR027417">
    <property type="entry name" value="P-loop_NTPase"/>
</dbReference>
<evidence type="ECO:0000256" key="6">
    <source>
        <dbReference type="ARBA" id="ARBA00022840"/>
    </source>
</evidence>
<dbReference type="Pfam" id="PF17764">
    <property type="entry name" value="PriA_3primeBD"/>
    <property type="match status" value="1"/>
</dbReference>
<dbReference type="KEGG" id="halt:IM660_09785"/>
<feature type="binding site" evidence="8">
    <location>
        <position position="437"/>
    </location>
    <ligand>
        <name>Zn(2+)</name>
        <dbReference type="ChEBI" id="CHEBI:29105"/>
        <label>1</label>
    </ligand>
</feature>
<dbReference type="GO" id="GO:1990077">
    <property type="term" value="C:primosome complex"/>
    <property type="evidence" value="ECO:0007669"/>
    <property type="project" value="UniProtKB-UniRule"/>
</dbReference>
<dbReference type="PANTHER" id="PTHR30580">
    <property type="entry name" value="PRIMOSOMAL PROTEIN N"/>
    <property type="match status" value="1"/>
</dbReference>
<name>A0A7M1SY33_9MICO</name>
<dbReference type="GO" id="GO:0006302">
    <property type="term" value="P:double-strand break repair"/>
    <property type="evidence" value="ECO:0007669"/>
    <property type="project" value="InterPro"/>
</dbReference>
<dbReference type="GO" id="GO:0043138">
    <property type="term" value="F:3'-5' DNA helicase activity"/>
    <property type="evidence" value="ECO:0007669"/>
    <property type="project" value="TreeGrafter"/>
</dbReference>
<dbReference type="PANTHER" id="PTHR30580:SF0">
    <property type="entry name" value="PRIMOSOMAL PROTEIN N"/>
    <property type="match status" value="1"/>
</dbReference>
<accession>A0A7M1SY33</accession>
<comment type="function">
    <text evidence="8">Initiates the restart of stalled replication forks, which reloads the replicative helicase on sites other than the origin of replication. Recognizes and binds to abandoned replication forks and remodels them to uncover a helicase loading site. Promotes assembly of the primosome at these replication forks.</text>
</comment>
<evidence type="ECO:0000256" key="2">
    <source>
        <dbReference type="ARBA" id="ARBA00022705"/>
    </source>
</evidence>
<evidence type="ECO:0000313" key="11">
    <source>
        <dbReference type="Proteomes" id="UP000593758"/>
    </source>
</evidence>
<gene>
    <name evidence="8" type="primary">priA</name>
    <name evidence="10" type="ORF">IM660_09785</name>
</gene>
<keyword evidence="1 8" id="KW-0639">Primosome</keyword>
<dbReference type="RefSeq" id="WP_193499115.1">
    <property type="nucleotide sequence ID" value="NZ_CP063169.1"/>
</dbReference>
<dbReference type="InterPro" id="IPR042115">
    <property type="entry name" value="PriA_3primeBD_sf"/>
</dbReference>
<dbReference type="GO" id="GO:0006269">
    <property type="term" value="P:DNA replication, synthesis of primer"/>
    <property type="evidence" value="ECO:0007669"/>
    <property type="project" value="UniProtKB-KW"/>
</dbReference>
<evidence type="ECO:0000256" key="7">
    <source>
        <dbReference type="ARBA" id="ARBA00023125"/>
    </source>
</evidence>
<feature type="binding site" evidence="8">
    <location>
        <position position="464"/>
    </location>
    <ligand>
        <name>Zn(2+)</name>
        <dbReference type="ChEBI" id="CHEBI:29105"/>
        <label>2</label>
    </ligand>
</feature>
<comment type="caution">
    <text evidence="8">As this protein does not have any detectable helicase domains, it probably does not have helicase activity.</text>
</comment>
<feature type="binding site" evidence="8">
    <location>
        <position position="467"/>
    </location>
    <ligand>
        <name>Zn(2+)</name>
        <dbReference type="ChEBI" id="CHEBI:29105"/>
        <label>2</label>
    </ligand>
</feature>
<keyword evidence="2 8" id="KW-0235">DNA replication</keyword>
<dbReference type="GO" id="GO:0006310">
    <property type="term" value="P:DNA recombination"/>
    <property type="evidence" value="ECO:0007669"/>
    <property type="project" value="InterPro"/>
</dbReference>
<evidence type="ECO:0000256" key="1">
    <source>
        <dbReference type="ARBA" id="ARBA00022515"/>
    </source>
</evidence>
<feature type="binding site" evidence="8">
    <location>
        <position position="449"/>
    </location>
    <ligand>
        <name>Zn(2+)</name>
        <dbReference type="ChEBI" id="CHEBI:29105"/>
        <label>2</label>
    </ligand>
</feature>
<protein>
    <recommendedName>
        <fullName evidence="8">Probable replication restart protein PriA</fullName>
    </recommendedName>
    <alternativeName>
        <fullName evidence="8">Putative ATP-dependent DNA helicase PriA</fullName>
    </alternativeName>
</protein>
<keyword evidence="7 8" id="KW-0238">DNA-binding</keyword>
<comment type="similarity">
    <text evidence="8">Belongs to the helicase family. PriA subfamily.</text>
</comment>
<evidence type="ECO:0000256" key="5">
    <source>
        <dbReference type="ARBA" id="ARBA00022833"/>
    </source>
</evidence>
<comment type="subunit">
    <text evidence="8">Component of the replication restart primosome.</text>
</comment>
<feature type="binding site" evidence="8">
    <location>
        <position position="446"/>
    </location>
    <ligand>
        <name>Zn(2+)</name>
        <dbReference type="ChEBI" id="CHEBI:29105"/>
        <label>2</label>
    </ligand>
</feature>
<feature type="binding site" evidence="8">
    <location>
        <position position="440"/>
    </location>
    <ligand>
        <name>Zn(2+)</name>
        <dbReference type="ChEBI" id="CHEBI:29105"/>
        <label>1</label>
    </ligand>
</feature>
<keyword evidence="3 8" id="KW-0479">Metal-binding</keyword>
<dbReference type="InterPro" id="IPR041222">
    <property type="entry name" value="PriA_3primeBD"/>
</dbReference>
<proteinExistence type="inferred from homology"/>
<keyword evidence="6 8" id="KW-0067">ATP-binding</keyword>
<dbReference type="AlphaFoldDB" id="A0A7M1SY33"/>
<dbReference type="GO" id="GO:0003677">
    <property type="term" value="F:DNA binding"/>
    <property type="evidence" value="ECO:0007669"/>
    <property type="project" value="UniProtKB-UniRule"/>
</dbReference>
<feature type="domain" description="Primosomal protein N' 3' DNA-binding" evidence="9">
    <location>
        <begin position="32"/>
        <end position="131"/>
    </location>
</feature>
<keyword evidence="5 8" id="KW-0862">Zinc</keyword>
<dbReference type="Gene3D" id="3.40.50.300">
    <property type="entry name" value="P-loop containing nucleotide triphosphate hydrolases"/>
    <property type="match status" value="1"/>
</dbReference>
<evidence type="ECO:0000313" key="10">
    <source>
        <dbReference type="EMBL" id="QOR72480.1"/>
    </source>
</evidence>
<dbReference type="GO" id="GO:0006270">
    <property type="term" value="P:DNA replication initiation"/>
    <property type="evidence" value="ECO:0007669"/>
    <property type="project" value="TreeGrafter"/>
</dbReference>
<evidence type="ECO:0000256" key="8">
    <source>
        <dbReference type="HAMAP-Rule" id="MF_00983"/>
    </source>
</evidence>
<evidence type="ECO:0000259" key="9">
    <source>
        <dbReference type="Pfam" id="PF17764"/>
    </source>
</evidence>
<dbReference type="Gene3D" id="3.40.1440.60">
    <property type="entry name" value="PriA, 3(prime) DNA-binding domain"/>
    <property type="match status" value="1"/>
</dbReference>
<feature type="binding site" evidence="8">
    <location>
        <position position="479"/>
    </location>
    <ligand>
        <name>Zn(2+)</name>
        <dbReference type="ChEBI" id="CHEBI:29105"/>
        <label>1</label>
    </ligand>
</feature>
<dbReference type="Proteomes" id="UP000593758">
    <property type="component" value="Chromosome"/>
</dbReference>
<feature type="binding site" evidence="8">
    <location>
        <position position="476"/>
    </location>
    <ligand>
        <name>Zn(2+)</name>
        <dbReference type="ChEBI" id="CHEBI:29105"/>
        <label>1</label>
    </ligand>
</feature>
<dbReference type="HAMAP" id="MF_00983">
    <property type="entry name" value="PriA"/>
    <property type="match status" value="1"/>
</dbReference>